<comment type="caution">
    <text evidence="5">The sequence shown here is derived from an EMBL/GenBank/DDBJ whole genome shotgun (WGS) entry which is preliminary data.</text>
</comment>
<dbReference type="PANTHER" id="PTHR30146">
    <property type="entry name" value="LACI-RELATED TRANSCRIPTIONAL REPRESSOR"/>
    <property type="match status" value="1"/>
</dbReference>
<dbReference type="Gene3D" id="3.40.50.2300">
    <property type="match status" value="2"/>
</dbReference>
<keyword evidence="1" id="KW-0805">Transcription regulation</keyword>
<dbReference type="InterPro" id="IPR028082">
    <property type="entry name" value="Peripla_BP_I"/>
</dbReference>
<evidence type="ECO:0000313" key="6">
    <source>
        <dbReference type="Proteomes" id="UP001548590"/>
    </source>
</evidence>
<keyword evidence="2 5" id="KW-0238">DNA-binding</keyword>
<keyword evidence="6" id="KW-1185">Reference proteome</keyword>
<sequence length="344" mass="37391">MNRPRIRIHDVAAAAGVSLATVDRVLNKRPGVRQVTVDKVEAALRALDYRPDIHAARLARGQALRLMFIVPRGHNSFMDMVVAEIRSTADRLRHERCDIELRFVDAFDGPAVASMLDALSPDDCDGVAVVAPDAPGVREAIDACVARGLHLVTLVSDLPSSHRQHFVGIDNIAAGRVAGRLLGRLSAGRSGRIALIAGSMTLRDHMERHLGCEQVLRADFPHLRTLPVVEGRDFAETTAQVARELLAAHPDIVGLYNMGAGNRGLVEVLRQAGAPGRIVTVAHELTPHVRQALVEGVYDAIVCQDAAHEVRSAVRVLQALCEGGEVVRSQERIRIEVYLKDNLP</sequence>
<dbReference type="RefSeq" id="WP_345925883.1">
    <property type="nucleotide sequence ID" value="NZ_JBDIVF010000002.1"/>
</dbReference>
<keyword evidence="3" id="KW-0804">Transcription</keyword>
<dbReference type="Pfam" id="PF13407">
    <property type="entry name" value="Peripla_BP_4"/>
    <property type="match status" value="1"/>
</dbReference>
<proteinExistence type="predicted"/>
<feature type="domain" description="HTH lacI-type" evidence="4">
    <location>
        <begin position="6"/>
        <end position="60"/>
    </location>
</feature>
<reference evidence="5 6" key="1">
    <citation type="submission" date="2024-07" db="EMBL/GenBank/DDBJ databases">
        <title>Uliginosibacterium paludis KCTC:42655.</title>
        <authorList>
            <person name="Kim M.K."/>
        </authorList>
    </citation>
    <scope>NUCLEOTIDE SEQUENCE [LARGE SCALE GENOMIC DNA]</scope>
    <source>
        <strain evidence="5 6">KCTC 42655</strain>
    </source>
</reference>
<dbReference type="SUPFAM" id="SSF47413">
    <property type="entry name" value="lambda repressor-like DNA-binding domains"/>
    <property type="match status" value="1"/>
</dbReference>
<dbReference type="InterPro" id="IPR010982">
    <property type="entry name" value="Lambda_DNA-bd_dom_sf"/>
</dbReference>
<dbReference type="PROSITE" id="PS00356">
    <property type="entry name" value="HTH_LACI_1"/>
    <property type="match status" value="1"/>
</dbReference>
<evidence type="ECO:0000313" key="5">
    <source>
        <dbReference type="EMBL" id="MET1490785.1"/>
    </source>
</evidence>
<dbReference type="Pfam" id="PF00356">
    <property type="entry name" value="LacI"/>
    <property type="match status" value="1"/>
</dbReference>
<dbReference type="GO" id="GO:0003677">
    <property type="term" value="F:DNA binding"/>
    <property type="evidence" value="ECO:0007669"/>
    <property type="project" value="UniProtKB-KW"/>
</dbReference>
<evidence type="ECO:0000256" key="2">
    <source>
        <dbReference type="ARBA" id="ARBA00023125"/>
    </source>
</evidence>
<dbReference type="SUPFAM" id="SSF53822">
    <property type="entry name" value="Periplasmic binding protein-like I"/>
    <property type="match status" value="1"/>
</dbReference>
<dbReference type="InterPro" id="IPR025997">
    <property type="entry name" value="SBP_2_dom"/>
</dbReference>
<dbReference type="PROSITE" id="PS50932">
    <property type="entry name" value="HTH_LACI_2"/>
    <property type="match status" value="1"/>
</dbReference>
<accession>A0ABV2CS86</accession>
<gene>
    <name evidence="5" type="ORF">ABVT11_13185</name>
</gene>
<dbReference type="CDD" id="cd01392">
    <property type="entry name" value="HTH_LacI"/>
    <property type="match status" value="1"/>
</dbReference>
<evidence type="ECO:0000256" key="1">
    <source>
        <dbReference type="ARBA" id="ARBA00023015"/>
    </source>
</evidence>
<dbReference type="EMBL" id="JBEWLZ010000007">
    <property type="protein sequence ID" value="MET1490785.1"/>
    <property type="molecule type" value="Genomic_DNA"/>
</dbReference>
<dbReference type="SMART" id="SM00354">
    <property type="entry name" value="HTH_LACI"/>
    <property type="match status" value="1"/>
</dbReference>
<dbReference type="CDD" id="cd06307">
    <property type="entry name" value="PBP1_sugar_binding"/>
    <property type="match status" value="1"/>
</dbReference>
<dbReference type="PANTHER" id="PTHR30146:SF152">
    <property type="entry name" value="TRANSCRIPTIONAL REGULATORY PROTEIN"/>
    <property type="match status" value="1"/>
</dbReference>
<evidence type="ECO:0000259" key="4">
    <source>
        <dbReference type="PROSITE" id="PS50932"/>
    </source>
</evidence>
<dbReference type="Gene3D" id="1.10.260.40">
    <property type="entry name" value="lambda repressor-like DNA-binding domains"/>
    <property type="match status" value="1"/>
</dbReference>
<dbReference type="InterPro" id="IPR000843">
    <property type="entry name" value="HTH_LacI"/>
</dbReference>
<dbReference type="Proteomes" id="UP001548590">
    <property type="component" value="Unassembled WGS sequence"/>
</dbReference>
<evidence type="ECO:0000256" key="3">
    <source>
        <dbReference type="ARBA" id="ARBA00023163"/>
    </source>
</evidence>
<organism evidence="5 6">
    <name type="scientific">Uliginosibacterium paludis</name>
    <dbReference type="NCBI Taxonomy" id="1615952"/>
    <lineage>
        <taxon>Bacteria</taxon>
        <taxon>Pseudomonadati</taxon>
        <taxon>Pseudomonadota</taxon>
        <taxon>Betaproteobacteria</taxon>
        <taxon>Rhodocyclales</taxon>
        <taxon>Zoogloeaceae</taxon>
        <taxon>Uliginosibacterium</taxon>
    </lineage>
</organism>
<name>A0ABV2CS86_9RHOO</name>
<protein>
    <submittedName>
        <fullName evidence="5">LacI family DNA-binding transcriptional regulator</fullName>
    </submittedName>
</protein>